<proteinExistence type="predicted"/>
<evidence type="ECO:0000313" key="1">
    <source>
        <dbReference type="EMBL" id="TXC11246.1"/>
    </source>
</evidence>
<evidence type="ECO:0000313" key="2">
    <source>
        <dbReference type="Proteomes" id="UP000321331"/>
    </source>
</evidence>
<sequence length="249" mass="29246">MLDRLSKVPGKPGDLDGAYQAEDSRNSQVFVFTSFGAHWHILVGYRRPRLAREHLGMSGMSKTVYDFQRIWSGRVSTERRAWELLSLIDQIHLWGVTVFRDFVIRHLKPWHEFGKRCYVNDIDFTTSSSDKRIRIFDESLKDSPCWISFRISEGVHAHLYDFHGLEPGTELHLHLSAEELRSRKLRVWQVGQRLFLADRLVLHDDDMEVWGGPSGKRKFKEIMDEESDDKGNCGDNTKTKRKLRSYYRF</sequence>
<protein>
    <submittedName>
        <fullName evidence="1">Uncharacterized protein</fullName>
    </submittedName>
</protein>
<dbReference type="AlphaFoldDB" id="A0A5C6TK47"/>
<gene>
    <name evidence="1" type="ORF">FocTR4_00007631</name>
</gene>
<dbReference type="EMBL" id="VMNF01000003">
    <property type="protein sequence ID" value="TXC11246.1"/>
    <property type="molecule type" value="Genomic_DNA"/>
</dbReference>
<name>A0A5C6TK47_FUSOC</name>
<comment type="caution">
    <text evidence="1">The sequence shown here is derived from an EMBL/GenBank/DDBJ whole genome shotgun (WGS) entry which is preliminary data.</text>
</comment>
<organism evidence="1 2">
    <name type="scientific">Fusarium oxysporum f. sp. cubense</name>
    <dbReference type="NCBI Taxonomy" id="61366"/>
    <lineage>
        <taxon>Eukaryota</taxon>
        <taxon>Fungi</taxon>
        <taxon>Dikarya</taxon>
        <taxon>Ascomycota</taxon>
        <taxon>Pezizomycotina</taxon>
        <taxon>Sordariomycetes</taxon>
        <taxon>Hypocreomycetidae</taxon>
        <taxon>Hypocreales</taxon>
        <taxon>Nectriaceae</taxon>
        <taxon>Fusarium</taxon>
        <taxon>Fusarium oxysporum species complex</taxon>
    </lineage>
</organism>
<dbReference type="Proteomes" id="UP000321331">
    <property type="component" value="Unassembled WGS sequence"/>
</dbReference>
<accession>A0A5C6TK47</accession>
<reference evidence="1 2" key="1">
    <citation type="submission" date="2019-07" db="EMBL/GenBank/DDBJ databases">
        <title>The First High-Quality Draft Genome Sequence of the Causal Agent of the Current Panama Disease Epidemic.</title>
        <authorList>
            <person name="Warmington R.J."/>
            <person name="Kay W."/>
            <person name="Jeffries A."/>
            <person name="Bebber D."/>
            <person name="Moore K."/>
            <person name="Studholme D.J."/>
        </authorList>
    </citation>
    <scope>NUCLEOTIDE SEQUENCE [LARGE SCALE GENOMIC DNA]</scope>
    <source>
        <strain evidence="1 2">TR4</strain>
    </source>
</reference>